<organism evidence="2 3">
    <name type="scientific">Streptomyces pactum</name>
    <dbReference type="NCBI Taxonomy" id="68249"/>
    <lineage>
        <taxon>Bacteria</taxon>
        <taxon>Bacillati</taxon>
        <taxon>Actinomycetota</taxon>
        <taxon>Actinomycetes</taxon>
        <taxon>Kitasatosporales</taxon>
        <taxon>Streptomycetaceae</taxon>
        <taxon>Streptomyces</taxon>
    </lineage>
</organism>
<name>A0A1S6J3I1_9ACTN</name>
<evidence type="ECO:0000256" key="1">
    <source>
        <dbReference type="SAM" id="MobiDB-lite"/>
    </source>
</evidence>
<evidence type="ECO:0000313" key="3">
    <source>
        <dbReference type="Proteomes" id="UP000189443"/>
    </source>
</evidence>
<sequence length="60" mass="6537">MPTAPDRGTPPPAAQPADTVVRVTIDRLVVHTTPAEPVVDAPAPERRSRLNLDEYLGRRP</sequence>
<dbReference type="EMBL" id="CP019724">
    <property type="protein sequence ID" value="AQS66299.1"/>
    <property type="molecule type" value="Genomic_DNA"/>
</dbReference>
<proteinExistence type="predicted"/>
<dbReference type="KEGG" id="spac:B1H29_04595"/>
<feature type="region of interest" description="Disordered" evidence="1">
    <location>
        <begin position="1"/>
        <end position="20"/>
    </location>
</feature>
<evidence type="ECO:0000313" key="2">
    <source>
        <dbReference type="EMBL" id="AQS66299.1"/>
    </source>
</evidence>
<accession>A0A1S6J3I1</accession>
<gene>
    <name evidence="2" type="ORF">B1H29_04595</name>
</gene>
<feature type="compositionally biased region" description="Basic and acidic residues" evidence="1">
    <location>
        <begin position="43"/>
        <end position="60"/>
    </location>
</feature>
<feature type="region of interest" description="Disordered" evidence="1">
    <location>
        <begin position="35"/>
        <end position="60"/>
    </location>
</feature>
<dbReference type="AlphaFoldDB" id="A0A1S6J3I1"/>
<dbReference type="Proteomes" id="UP000189443">
    <property type="component" value="Chromosome"/>
</dbReference>
<reference evidence="2 3" key="1">
    <citation type="submission" date="2017-02" db="EMBL/GenBank/DDBJ databases">
        <title>Streptomyces pactum ACT12 Genome sequencing and assembly.</title>
        <authorList>
            <person name="Xue Q."/>
            <person name="Yan X."/>
            <person name="Jia L."/>
            <person name="Yan H."/>
        </authorList>
    </citation>
    <scope>NUCLEOTIDE SEQUENCE [LARGE SCALE GENOMIC DNA]</scope>
    <source>
        <strain evidence="2 3">ACT12</strain>
    </source>
</reference>
<protein>
    <submittedName>
        <fullName evidence="2">Uncharacterized protein</fullName>
    </submittedName>
</protein>
<keyword evidence="3" id="KW-1185">Reference proteome</keyword>